<dbReference type="GO" id="GO:0005829">
    <property type="term" value="C:cytosol"/>
    <property type="evidence" value="ECO:0007669"/>
    <property type="project" value="TreeGrafter"/>
</dbReference>
<dbReference type="HOGENOM" id="CLU_005314_3_0_0"/>
<dbReference type="GO" id="GO:0046872">
    <property type="term" value="F:metal ion binding"/>
    <property type="evidence" value="ECO:0007669"/>
    <property type="project" value="UniProtKB-KW"/>
</dbReference>
<dbReference type="GO" id="GO:0017038">
    <property type="term" value="P:protein import"/>
    <property type="evidence" value="ECO:0007669"/>
    <property type="project" value="InterPro"/>
</dbReference>
<evidence type="ECO:0000256" key="10">
    <source>
        <dbReference type="ARBA" id="ARBA00022840"/>
    </source>
</evidence>
<evidence type="ECO:0000256" key="13">
    <source>
        <dbReference type="ARBA" id="ARBA00023010"/>
    </source>
</evidence>
<feature type="binding site" evidence="15">
    <location>
        <begin position="122"/>
        <end position="126"/>
    </location>
    <ligand>
        <name>ATP</name>
        <dbReference type="ChEBI" id="CHEBI:30616"/>
    </ligand>
</feature>
<dbReference type="GO" id="GO:0005886">
    <property type="term" value="C:plasma membrane"/>
    <property type="evidence" value="ECO:0007669"/>
    <property type="project" value="UniProtKB-SubCell"/>
</dbReference>
<dbReference type="KEGG" id="tro:trd_0405"/>
<dbReference type="Gene3D" id="3.10.450.50">
    <property type="match status" value="1"/>
</dbReference>
<keyword evidence="6 15" id="KW-0963">Cytoplasm</keyword>
<feature type="region of interest" description="Disordered" evidence="16">
    <location>
        <begin position="832"/>
        <end position="863"/>
    </location>
</feature>
<keyword evidence="14 15" id="KW-0472">Membrane</keyword>
<dbReference type="InterPro" id="IPR011116">
    <property type="entry name" value="SecA_Wing/Scaffold"/>
</dbReference>
<feature type="binding site" evidence="15">
    <location>
        <position position="104"/>
    </location>
    <ligand>
        <name>ATP</name>
        <dbReference type="ChEBI" id="CHEBI:30616"/>
    </ligand>
</feature>
<comment type="subcellular location">
    <subcellularLocation>
        <location evidence="15">Cell membrane</location>
        <topology evidence="15">Peripheral membrane protein</topology>
        <orientation evidence="15">Cytoplasmic side</orientation>
    </subcellularLocation>
    <subcellularLocation>
        <location evidence="15">Cytoplasm</location>
    </subcellularLocation>
    <subcellularLocation>
        <location evidence="2">Membrane</location>
        <topology evidence="2">Peripheral membrane protein</topology>
    </subcellularLocation>
    <text evidence="15">Distribution is 50-50.</text>
</comment>
<dbReference type="Proteomes" id="UP000000447">
    <property type="component" value="Chromosome"/>
</dbReference>
<keyword evidence="21" id="KW-1185">Reference proteome</keyword>
<dbReference type="PRINTS" id="PR00906">
    <property type="entry name" value="SECA"/>
</dbReference>
<dbReference type="InterPro" id="IPR001650">
    <property type="entry name" value="Helicase_C-like"/>
</dbReference>
<evidence type="ECO:0000256" key="11">
    <source>
        <dbReference type="ARBA" id="ARBA00022927"/>
    </source>
</evidence>
<dbReference type="Pfam" id="PF07516">
    <property type="entry name" value="SecA_SW"/>
    <property type="match status" value="1"/>
</dbReference>
<dbReference type="InterPro" id="IPR011115">
    <property type="entry name" value="SecA_DEAD"/>
</dbReference>
<evidence type="ECO:0000259" key="18">
    <source>
        <dbReference type="PROSITE" id="PS51194"/>
    </source>
</evidence>
<evidence type="ECO:0000256" key="16">
    <source>
        <dbReference type="SAM" id="MobiDB-lite"/>
    </source>
</evidence>
<dbReference type="STRING" id="309801.trd_0405"/>
<keyword evidence="9" id="KW-0862">Zinc</keyword>
<dbReference type="SMART" id="SM00957">
    <property type="entry name" value="SecA_DEAD"/>
    <property type="match status" value="1"/>
</dbReference>
<dbReference type="InterPro" id="IPR014018">
    <property type="entry name" value="SecA_motor_DEAD"/>
</dbReference>
<keyword evidence="12 15" id="KW-1278">Translocase</keyword>
<sequence length="881" mass="100585">MGTGAVNASARPIVGDESMRNVLKKILGDPNERELKRLRRIVDEINALEPDYQRLSDEQLRAKTDEFKARLEYGETLDDILVEAFATVREAARRTLNMRHFDVQLMAGIVLHEGKIAEMKTGEGKTLVATLPLYLNALLGRGCHLVTPNDYLSRVGGGWMGPIYHFLGVSVGVITHEFAGIYDPTYIQPDPSPDDRLNHWRPVSRREAYLADITYGTNHEFGFDYLRDNLVYRPEDIVQRELYYAIVDEVDNILIDEARTPLIISGQARETVDRYYQFAQIARQLRRDVHYTVDLKHRTVTLTEAGIDRVERLLGIPEGHSLYDDRYSDAVHYLEQALKAKELYLRDRDYIVRDGEVIIVDEFTGRMMPGRRYSEGLHQAIEAKEGLRVRQETVTQATITYQNYFRMYEKLAGMTGTAATEAEEFQTIYNLEVVVIPTHKPMIRIDYPDVIYRTEEGKFRAVVREIEEMHAIGRPVLVGTTSIEKSEYLSDLLKRKGIPHEVLNAKHHEREALIVAKAGQRGAVTIATNMAGRGTDIVLGPGVAELGGLHVIGTERHEARRIDNQLRGRAGRQGDPGSSRFYVSLEDELLKRVGTERIQGLLEKLGMDDEHPIESPLVSRMIEEAQKKIEGYNFDLRKHLVEYDSVINKQREVIYGDRRKIVMGENMREHVLGMVRRQLEKAVKQAFESADEPDPESVLRAFAGIVGDSDGLTPRDLEERDENELTELLWQRALARYERREQEFGPETMRVIERLVLLQVMDRLWIEHLTEMEHMRHEVGLQAYGQLDPLVVYKREGYRMFQQLLENIEYDVARLIYRVQLAPALQRPVMQIGTPNRGGDGAGPARKKQKVGRNDPCPCGSGKKYKHCCMKAESGVRAGAG</sequence>
<keyword evidence="11 15" id="KW-0653">Protein transport</keyword>
<dbReference type="Pfam" id="PF21090">
    <property type="entry name" value="P-loop_SecA"/>
    <property type="match status" value="2"/>
</dbReference>
<dbReference type="AlphaFoldDB" id="B9KY62"/>
<dbReference type="FunFam" id="3.40.50.300:FF:000429">
    <property type="entry name" value="Preprotein translocase subunit SecA"/>
    <property type="match status" value="1"/>
</dbReference>
<comment type="subunit">
    <text evidence="15">Monomer and homodimer. Part of the essential Sec protein translocation apparatus which comprises SecA, SecYEG and auxiliary proteins SecDF. Other proteins may also be involved.</text>
</comment>
<dbReference type="PROSITE" id="PS51192">
    <property type="entry name" value="HELICASE_ATP_BIND_1"/>
    <property type="match status" value="1"/>
</dbReference>
<gene>
    <name evidence="15 20" type="primary">secA</name>
    <name evidence="20" type="ordered locus">trd_0405</name>
</gene>
<keyword evidence="10 15" id="KW-0067">ATP-binding</keyword>
<evidence type="ECO:0000256" key="15">
    <source>
        <dbReference type="HAMAP-Rule" id="MF_01382"/>
    </source>
</evidence>
<accession>B9KY62</accession>
<dbReference type="PANTHER" id="PTHR30612:SF0">
    <property type="entry name" value="CHLOROPLAST PROTEIN-TRANSPORTING ATPASE"/>
    <property type="match status" value="1"/>
</dbReference>
<dbReference type="SUPFAM" id="SSF81767">
    <property type="entry name" value="Pre-protein crosslinking domain of SecA"/>
    <property type="match status" value="1"/>
</dbReference>
<keyword evidence="8 15" id="KW-0547">Nucleotide-binding</keyword>
<dbReference type="InterPro" id="IPR044722">
    <property type="entry name" value="SecA_SF2_C"/>
</dbReference>
<dbReference type="GO" id="GO:0006605">
    <property type="term" value="P:protein targeting"/>
    <property type="evidence" value="ECO:0007669"/>
    <property type="project" value="UniProtKB-UniRule"/>
</dbReference>
<dbReference type="InterPro" id="IPR036266">
    <property type="entry name" value="SecA_Wing/Scaffold_sf"/>
</dbReference>
<dbReference type="PROSITE" id="PS51194">
    <property type="entry name" value="HELICASE_CTER"/>
    <property type="match status" value="1"/>
</dbReference>
<dbReference type="InterPro" id="IPR036670">
    <property type="entry name" value="SecA_X-link_sf"/>
</dbReference>
<keyword evidence="7" id="KW-0479">Metal-binding</keyword>
<keyword evidence="13 15" id="KW-0811">Translocation</keyword>
<evidence type="ECO:0000256" key="2">
    <source>
        <dbReference type="ARBA" id="ARBA00004170"/>
    </source>
</evidence>
<dbReference type="Gene3D" id="3.90.1440.10">
    <property type="entry name" value="SecA, preprotein cross-linking domain"/>
    <property type="match status" value="1"/>
</dbReference>
<dbReference type="NCBIfam" id="NF006630">
    <property type="entry name" value="PRK09200.1"/>
    <property type="match status" value="1"/>
</dbReference>
<dbReference type="InterPro" id="IPR014001">
    <property type="entry name" value="Helicase_ATP-bd"/>
</dbReference>
<dbReference type="HAMAP" id="MF_01382">
    <property type="entry name" value="SecA"/>
    <property type="match status" value="1"/>
</dbReference>
<organism evidence="20 21">
    <name type="scientific">Thermomicrobium roseum (strain ATCC 27502 / DSM 5159 / P-2)</name>
    <dbReference type="NCBI Taxonomy" id="309801"/>
    <lineage>
        <taxon>Bacteria</taxon>
        <taxon>Pseudomonadati</taxon>
        <taxon>Thermomicrobiota</taxon>
        <taxon>Thermomicrobia</taxon>
        <taxon>Thermomicrobiales</taxon>
        <taxon>Thermomicrobiaceae</taxon>
        <taxon>Thermomicrobium</taxon>
    </lineage>
</organism>
<feature type="binding site" evidence="15">
    <location>
        <position position="536"/>
    </location>
    <ligand>
        <name>ATP</name>
        <dbReference type="ChEBI" id="CHEBI:30616"/>
    </ligand>
</feature>
<dbReference type="GO" id="GO:0031522">
    <property type="term" value="C:cell envelope Sec protein transport complex"/>
    <property type="evidence" value="ECO:0007669"/>
    <property type="project" value="TreeGrafter"/>
</dbReference>
<dbReference type="EC" id="7.4.2.8" evidence="15"/>
<dbReference type="InterPro" id="IPR000185">
    <property type="entry name" value="SecA"/>
</dbReference>
<dbReference type="Pfam" id="PF01043">
    <property type="entry name" value="SecA_PP_bind"/>
    <property type="match status" value="1"/>
</dbReference>
<keyword evidence="5 15" id="KW-1003">Cell membrane</keyword>
<evidence type="ECO:0000313" key="21">
    <source>
        <dbReference type="Proteomes" id="UP000000447"/>
    </source>
</evidence>
<dbReference type="PROSITE" id="PS51196">
    <property type="entry name" value="SECA_MOTOR_DEAD"/>
    <property type="match status" value="1"/>
</dbReference>
<reference evidence="20 21" key="1">
    <citation type="journal article" date="2009" name="PLoS ONE">
        <title>Complete genome sequence of the aerobic CO-oxidizing thermophile Thermomicrobium roseum.</title>
        <authorList>
            <person name="Wu D."/>
            <person name="Raymond J."/>
            <person name="Wu M."/>
            <person name="Chatterji S."/>
            <person name="Ren Q."/>
            <person name="Graham J.E."/>
            <person name="Bryant D.A."/>
            <person name="Robb F."/>
            <person name="Colman A."/>
            <person name="Tallon L.J."/>
            <person name="Badger J.H."/>
            <person name="Madupu R."/>
            <person name="Ward N.L."/>
            <person name="Eisen J.A."/>
        </authorList>
    </citation>
    <scope>NUCLEOTIDE SEQUENCE [LARGE SCALE GENOMIC DNA]</scope>
    <source>
        <strain evidence="21">ATCC 27502 / DSM 5159 / P-2</strain>
    </source>
</reference>
<name>B9KY62_THERP</name>
<dbReference type="eggNOG" id="COG0653">
    <property type="taxonomic scope" value="Bacteria"/>
</dbReference>
<dbReference type="SMART" id="SM00958">
    <property type="entry name" value="SecA_PP_bind"/>
    <property type="match status" value="1"/>
</dbReference>
<dbReference type="InterPro" id="IPR027417">
    <property type="entry name" value="P-loop_NTPase"/>
</dbReference>
<evidence type="ECO:0000256" key="8">
    <source>
        <dbReference type="ARBA" id="ARBA00022741"/>
    </source>
</evidence>
<dbReference type="Gene3D" id="3.40.50.300">
    <property type="entry name" value="P-loop containing nucleotide triphosphate hydrolases"/>
    <property type="match status" value="2"/>
</dbReference>
<dbReference type="CDD" id="cd17928">
    <property type="entry name" value="DEXDc_SecA"/>
    <property type="match status" value="1"/>
</dbReference>
<dbReference type="FunFam" id="3.90.1440.10:FF:000002">
    <property type="entry name" value="Protein translocase subunit SecA"/>
    <property type="match status" value="1"/>
</dbReference>
<evidence type="ECO:0000256" key="9">
    <source>
        <dbReference type="ARBA" id="ARBA00022833"/>
    </source>
</evidence>
<evidence type="ECO:0000259" key="17">
    <source>
        <dbReference type="PROSITE" id="PS51192"/>
    </source>
</evidence>
<dbReference type="InterPro" id="IPR020937">
    <property type="entry name" value="SecA_CS"/>
</dbReference>
<dbReference type="InterPro" id="IPR011130">
    <property type="entry name" value="SecA_preprotein_X-link_dom"/>
</dbReference>
<evidence type="ECO:0000256" key="4">
    <source>
        <dbReference type="ARBA" id="ARBA00022448"/>
    </source>
</evidence>
<dbReference type="GO" id="GO:0008564">
    <property type="term" value="F:protein-exporting ATPase activity"/>
    <property type="evidence" value="ECO:0007669"/>
    <property type="project" value="UniProtKB-EC"/>
</dbReference>
<evidence type="ECO:0000256" key="6">
    <source>
        <dbReference type="ARBA" id="ARBA00022490"/>
    </source>
</evidence>
<dbReference type="CDD" id="cd18803">
    <property type="entry name" value="SF2_C_secA"/>
    <property type="match status" value="1"/>
</dbReference>
<feature type="domain" description="Helicase ATP-binding" evidence="17">
    <location>
        <begin position="106"/>
        <end position="286"/>
    </location>
</feature>
<dbReference type="SUPFAM" id="SSF52540">
    <property type="entry name" value="P-loop containing nucleoside triphosphate hydrolases"/>
    <property type="match status" value="2"/>
</dbReference>
<feature type="domain" description="Helicase C-terminal" evidence="18">
    <location>
        <begin position="458"/>
        <end position="613"/>
    </location>
</feature>
<comment type="cofactor">
    <cofactor evidence="1">
        <name>Zn(2+)</name>
        <dbReference type="ChEBI" id="CHEBI:29105"/>
    </cofactor>
</comment>
<keyword evidence="4 15" id="KW-0813">Transport</keyword>
<dbReference type="Pfam" id="PF07517">
    <property type="entry name" value="SecA_DEAD"/>
    <property type="match status" value="1"/>
</dbReference>
<dbReference type="Pfam" id="PF02810">
    <property type="entry name" value="SEC-C"/>
    <property type="match status" value="1"/>
</dbReference>
<evidence type="ECO:0000256" key="1">
    <source>
        <dbReference type="ARBA" id="ARBA00001947"/>
    </source>
</evidence>
<evidence type="ECO:0000256" key="12">
    <source>
        <dbReference type="ARBA" id="ARBA00022967"/>
    </source>
</evidence>
<evidence type="ECO:0000256" key="7">
    <source>
        <dbReference type="ARBA" id="ARBA00022723"/>
    </source>
</evidence>
<evidence type="ECO:0000256" key="3">
    <source>
        <dbReference type="ARBA" id="ARBA00007650"/>
    </source>
</evidence>
<dbReference type="Gene3D" id="1.10.3060.10">
    <property type="entry name" value="Helical scaffold and wing domains of SecA"/>
    <property type="match status" value="1"/>
</dbReference>
<evidence type="ECO:0000313" key="20">
    <source>
        <dbReference type="EMBL" id="ACM05339.1"/>
    </source>
</evidence>
<protein>
    <recommendedName>
        <fullName evidence="15">Protein translocase subunit SecA</fullName>
        <ecNumber evidence="15">7.4.2.8</ecNumber>
    </recommendedName>
</protein>
<dbReference type="GO" id="GO:0065002">
    <property type="term" value="P:intracellular protein transmembrane transport"/>
    <property type="evidence" value="ECO:0007669"/>
    <property type="project" value="UniProtKB-UniRule"/>
</dbReference>
<comment type="function">
    <text evidence="15">Part of the Sec protein translocase complex. Interacts with the SecYEG preprotein conducting channel. Has a central role in coupling the hydrolysis of ATP to the transfer of proteins into and across the cell membrane, serving as an ATP-driven molecular motor driving the stepwise translocation of polypeptide chains across the membrane.</text>
</comment>
<evidence type="ECO:0000256" key="14">
    <source>
        <dbReference type="ARBA" id="ARBA00023136"/>
    </source>
</evidence>
<dbReference type="GO" id="GO:0005524">
    <property type="term" value="F:ATP binding"/>
    <property type="evidence" value="ECO:0007669"/>
    <property type="project" value="UniProtKB-UniRule"/>
</dbReference>
<dbReference type="EMBL" id="CP001275">
    <property type="protein sequence ID" value="ACM05339.1"/>
    <property type="molecule type" value="Genomic_DNA"/>
</dbReference>
<dbReference type="PANTHER" id="PTHR30612">
    <property type="entry name" value="SECA INNER MEMBRANE COMPONENT OF SEC PROTEIN SECRETION SYSTEM"/>
    <property type="match status" value="1"/>
</dbReference>
<dbReference type="GO" id="GO:0043952">
    <property type="term" value="P:protein transport by the Sec complex"/>
    <property type="evidence" value="ECO:0007669"/>
    <property type="project" value="TreeGrafter"/>
</dbReference>
<dbReference type="InterPro" id="IPR004027">
    <property type="entry name" value="SEC_C_motif"/>
</dbReference>
<dbReference type="NCBIfam" id="NF009538">
    <property type="entry name" value="PRK12904.1"/>
    <property type="match status" value="1"/>
</dbReference>
<dbReference type="PROSITE" id="PS01312">
    <property type="entry name" value="SECA"/>
    <property type="match status" value="1"/>
</dbReference>
<comment type="similarity">
    <text evidence="3 15">Belongs to the SecA family.</text>
</comment>
<proteinExistence type="inferred from homology"/>
<dbReference type="SUPFAM" id="SSF81886">
    <property type="entry name" value="Helical scaffold and wing domains of SecA"/>
    <property type="match status" value="1"/>
</dbReference>
<evidence type="ECO:0000256" key="5">
    <source>
        <dbReference type="ARBA" id="ARBA00022475"/>
    </source>
</evidence>
<comment type="catalytic activity">
    <reaction evidence="15">
        <text>ATP + H2O + cellular proteinSide 1 = ADP + phosphate + cellular proteinSide 2.</text>
        <dbReference type="EC" id="7.4.2.8"/>
    </reaction>
</comment>
<feature type="domain" description="SecA family profile" evidence="19">
    <location>
        <begin position="20"/>
        <end position="614"/>
    </location>
</feature>
<evidence type="ECO:0000259" key="19">
    <source>
        <dbReference type="PROSITE" id="PS51196"/>
    </source>
</evidence>